<evidence type="ECO:0000313" key="3">
    <source>
        <dbReference type="Proteomes" id="UP001237780"/>
    </source>
</evidence>
<reference evidence="2 3" key="1">
    <citation type="submission" date="2023-07" db="EMBL/GenBank/DDBJ databases">
        <title>Comparative genomics of wheat-associated soil bacteria to identify genetic determinants of phenazine resistance.</title>
        <authorList>
            <person name="Mouncey N."/>
        </authorList>
    </citation>
    <scope>NUCLEOTIDE SEQUENCE [LARGE SCALE GENOMIC DNA]</scope>
    <source>
        <strain evidence="2 3">W4I11</strain>
    </source>
</reference>
<dbReference type="Proteomes" id="UP001237780">
    <property type="component" value="Unassembled WGS sequence"/>
</dbReference>
<feature type="domain" description="N-acetyltransferase" evidence="1">
    <location>
        <begin position="15"/>
        <end position="162"/>
    </location>
</feature>
<sequence length="163" mass="17143">MADRISNVSIQCSGNSARFVIAESILSSDEELAKALQEASLPIDDLLQSGGAFFRFTDDKGEPAGFGGIELHGKNALLRSIVVPQGMQKSGCGTAITRSLLRYAEMAGAESGYLLTMGAAPFFNKLGFKTITRSEAPPEILATPQASGLCPSIATLMVRSVSL</sequence>
<comment type="caution">
    <text evidence="2">The sequence shown here is derived from an EMBL/GenBank/DDBJ whole genome shotgun (WGS) entry which is preliminary data.</text>
</comment>
<dbReference type="RefSeq" id="WP_307282785.1">
    <property type="nucleotide sequence ID" value="NZ_JAUSZT010000003.1"/>
</dbReference>
<dbReference type="Pfam" id="PF13508">
    <property type="entry name" value="Acetyltransf_7"/>
    <property type="match status" value="1"/>
</dbReference>
<organism evidence="2 3">
    <name type="scientific">Phyllobacterium ifriqiyense</name>
    <dbReference type="NCBI Taxonomy" id="314238"/>
    <lineage>
        <taxon>Bacteria</taxon>
        <taxon>Pseudomonadati</taxon>
        <taxon>Pseudomonadota</taxon>
        <taxon>Alphaproteobacteria</taxon>
        <taxon>Hyphomicrobiales</taxon>
        <taxon>Phyllobacteriaceae</taxon>
        <taxon>Phyllobacterium</taxon>
    </lineage>
</organism>
<protein>
    <submittedName>
        <fullName evidence="2">N-acetylglutamate synthase-like GNAT family acetyltransferase</fullName>
    </submittedName>
</protein>
<dbReference type="InterPro" id="IPR016181">
    <property type="entry name" value="Acyl_CoA_acyltransferase"/>
</dbReference>
<evidence type="ECO:0000313" key="2">
    <source>
        <dbReference type="EMBL" id="MDQ0998167.1"/>
    </source>
</evidence>
<gene>
    <name evidence="2" type="ORF">QFZ34_003349</name>
</gene>
<dbReference type="SUPFAM" id="SSF55729">
    <property type="entry name" value="Acyl-CoA N-acyltransferases (Nat)"/>
    <property type="match status" value="1"/>
</dbReference>
<dbReference type="NCBIfam" id="NF040501">
    <property type="entry name" value="resist_ArsN2"/>
    <property type="match status" value="1"/>
</dbReference>
<evidence type="ECO:0000259" key="1">
    <source>
        <dbReference type="PROSITE" id="PS51186"/>
    </source>
</evidence>
<dbReference type="EMBL" id="JAUSZT010000003">
    <property type="protein sequence ID" value="MDQ0998167.1"/>
    <property type="molecule type" value="Genomic_DNA"/>
</dbReference>
<accession>A0ABU0SBS5</accession>
<keyword evidence="3" id="KW-1185">Reference proteome</keyword>
<dbReference type="InterPro" id="IPR000182">
    <property type="entry name" value="GNAT_dom"/>
</dbReference>
<proteinExistence type="predicted"/>
<dbReference type="PROSITE" id="PS51186">
    <property type="entry name" value="GNAT"/>
    <property type="match status" value="1"/>
</dbReference>
<dbReference type="Gene3D" id="3.40.630.30">
    <property type="match status" value="1"/>
</dbReference>
<name>A0ABU0SBS5_9HYPH</name>